<keyword evidence="2" id="KW-1185">Reference proteome</keyword>
<reference evidence="1" key="1">
    <citation type="submission" date="2022-06" db="EMBL/GenBank/DDBJ databases">
        <title>Complete genome sequence of Streptomyces nigrescens HEK616.</title>
        <authorList>
            <person name="Asamizu S."/>
            <person name="Onaka H."/>
        </authorList>
    </citation>
    <scope>NUCLEOTIDE SEQUENCE</scope>
    <source>
        <strain evidence="1">HEK616</strain>
        <plasmid evidence="1">SNP1</plasmid>
    </source>
</reference>
<geneLocation type="plasmid" evidence="1 2">
    <name>SNP1</name>
</geneLocation>
<name>A0ABM8A794_STRNI</name>
<accession>A0ABM8A794</accession>
<protein>
    <recommendedName>
        <fullName evidence="3">SDR family NAD(P)-dependent oxidoreductase</fullName>
    </recommendedName>
</protein>
<dbReference type="SUPFAM" id="SSF51735">
    <property type="entry name" value="NAD(P)-binding Rossmann-fold domains"/>
    <property type="match status" value="1"/>
</dbReference>
<dbReference type="EMBL" id="AP026074">
    <property type="protein sequence ID" value="BDM74628.1"/>
    <property type="molecule type" value="Genomic_DNA"/>
</dbReference>
<dbReference type="InterPro" id="IPR036291">
    <property type="entry name" value="NAD(P)-bd_dom_sf"/>
</dbReference>
<sequence length="54" mass="5462">MTENGKVWLVTGARSGFGRVIAEAAVAAGDTVVGTARRTEAQADPAAAHPDPLT</sequence>
<proteinExistence type="predicted"/>
<organism evidence="1 2">
    <name type="scientific">Streptomyces nigrescens</name>
    <dbReference type="NCBI Taxonomy" id="1920"/>
    <lineage>
        <taxon>Bacteria</taxon>
        <taxon>Bacillati</taxon>
        <taxon>Actinomycetota</taxon>
        <taxon>Actinomycetes</taxon>
        <taxon>Kitasatosporales</taxon>
        <taxon>Streptomycetaceae</taxon>
        <taxon>Streptomyces</taxon>
    </lineage>
</organism>
<evidence type="ECO:0000313" key="2">
    <source>
        <dbReference type="Proteomes" id="UP001059597"/>
    </source>
</evidence>
<evidence type="ECO:0008006" key="3">
    <source>
        <dbReference type="Google" id="ProtNLM"/>
    </source>
</evidence>
<dbReference type="Gene3D" id="3.40.50.720">
    <property type="entry name" value="NAD(P)-binding Rossmann-like Domain"/>
    <property type="match status" value="1"/>
</dbReference>
<dbReference type="Proteomes" id="UP001059597">
    <property type="component" value="Plasmid SNP1"/>
</dbReference>
<gene>
    <name evidence="1" type="ORF">HEK616_81150</name>
</gene>
<keyword evidence="1" id="KW-0614">Plasmid</keyword>
<evidence type="ECO:0000313" key="1">
    <source>
        <dbReference type="EMBL" id="BDM74628.1"/>
    </source>
</evidence>